<evidence type="ECO:0000256" key="27">
    <source>
        <dbReference type="ARBA" id="ARBA00073206"/>
    </source>
</evidence>
<dbReference type="GO" id="GO:0005886">
    <property type="term" value="C:plasma membrane"/>
    <property type="evidence" value="ECO:0007669"/>
    <property type="project" value="UniProtKB-SubCell"/>
</dbReference>
<dbReference type="AlphaFoldDB" id="A0A3P8UAF0"/>
<evidence type="ECO:0000256" key="1">
    <source>
        <dbReference type="ARBA" id="ARBA00004651"/>
    </source>
</evidence>
<dbReference type="PANTHER" id="PTHR10361:SF40">
    <property type="entry name" value="HEPATIC SODIUM_BILE ACID COTRANSPORTER"/>
    <property type="match status" value="1"/>
</dbReference>
<dbReference type="Gene3D" id="1.20.1530.20">
    <property type="match status" value="1"/>
</dbReference>
<evidence type="ECO:0000256" key="4">
    <source>
        <dbReference type="ARBA" id="ARBA00022475"/>
    </source>
</evidence>
<sequence length="360" mass="39118">MDITMNISSDVMDMATINSQGNAFGNESKETLELLVSENITISIVSLLIVTITMVSLGLSMEISKIKQHFVKPKGPAIAMVSQFGIMPLTAYCLAKVLKFDDIQAVTLLICGCCPGGTLSNIFSLAINGDMNLSIVLTTCSSFAALGMMPLLLYIFSQGFGDLKNAVPYLSIIKTLVLTLVPCGIGIAIKHYIPKYVGIMKKVGVSILVIASVVAIIACGTVLKDLLVSILTVNIVAAAALMPLIGYTLGFVLSVLFRLDAQCGRTISMETGCQNIQLCFAILKVAFPLEVIGPMFLFPMLYMTFQMVEAFLLILSFRCYQRLTTPGEGKCHSCLCIFVEQECEKSFHHKKKFFYSTTGK</sequence>
<comment type="catalytic activity">
    <reaction evidence="25">
        <text>estrone 3-sulfate(out) + 2 Na(+)(out) = estrone 3-sulfate(in) + 2 Na(+)(in)</text>
        <dbReference type="Rhea" id="RHEA:71083"/>
        <dbReference type="ChEBI" id="CHEBI:29101"/>
        <dbReference type="ChEBI" id="CHEBI:60050"/>
    </reaction>
</comment>
<evidence type="ECO:0000256" key="9">
    <source>
        <dbReference type="ARBA" id="ARBA00023055"/>
    </source>
</evidence>
<evidence type="ECO:0000256" key="6">
    <source>
        <dbReference type="ARBA" id="ARBA00022847"/>
    </source>
</evidence>
<dbReference type="InterPro" id="IPR002657">
    <property type="entry name" value="BilAc:Na_symport/Acr3"/>
</dbReference>
<comment type="catalytic activity">
    <reaction evidence="20">
        <text>taurocholate(out) + 2 Na(+)(out) = taurocholate(in) + 2 Na(+)(in)</text>
        <dbReference type="Rhea" id="RHEA:71875"/>
        <dbReference type="ChEBI" id="CHEBI:29101"/>
        <dbReference type="ChEBI" id="CHEBI:36257"/>
    </reaction>
</comment>
<comment type="catalytic activity">
    <reaction evidence="17">
        <text>tauroursodeoxycholate(out) + 2 Na(+)(out) = tauroursodeoxycholate(in) + 2 Na(+)(in)</text>
        <dbReference type="Rhea" id="RHEA:71927"/>
        <dbReference type="ChEBI" id="CHEBI:29101"/>
        <dbReference type="ChEBI" id="CHEBI:132028"/>
    </reaction>
</comment>
<feature type="transmembrane region" description="Helical" evidence="32">
    <location>
        <begin position="135"/>
        <end position="157"/>
    </location>
</feature>
<evidence type="ECO:0000256" key="3">
    <source>
        <dbReference type="ARBA" id="ARBA00022448"/>
    </source>
</evidence>
<evidence type="ECO:0000313" key="34">
    <source>
        <dbReference type="Proteomes" id="UP000265120"/>
    </source>
</evidence>
<evidence type="ECO:0000256" key="19">
    <source>
        <dbReference type="ARBA" id="ARBA00048013"/>
    </source>
</evidence>
<comment type="similarity">
    <text evidence="2">Belongs to the bile acid:sodium symporter (BASS) (TC 2.A.28) family.</text>
</comment>
<evidence type="ECO:0000256" key="31">
    <source>
        <dbReference type="ARBA" id="ARBA00082917"/>
    </source>
</evidence>
<evidence type="ECO:0000256" key="17">
    <source>
        <dbReference type="ARBA" id="ARBA00047596"/>
    </source>
</evidence>
<comment type="catalytic activity">
    <reaction evidence="15">
        <text>cholate(out) + 2 Na(+)(out) = cholate(in) + 2 Na(+)(in)</text>
        <dbReference type="Rhea" id="RHEA:71911"/>
        <dbReference type="ChEBI" id="CHEBI:29101"/>
        <dbReference type="ChEBI" id="CHEBI:29747"/>
    </reaction>
</comment>
<proteinExistence type="inferred from homology"/>
<evidence type="ECO:0000256" key="29">
    <source>
        <dbReference type="ARBA" id="ARBA00075246"/>
    </source>
</evidence>
<dbReference type="InterPro" id="IPR004710">
    <property type="entry name" value="Bilac:Na_transpt"/>
</dbReference>
<evidence type="ECO:0000256" key="28">
    <source>
        <dbReference type="ARBA" id="ARBA00075177"/>
    </source>
</evidence>
<dbReference type="InParanoid" id="A0A3P8UAF0"/>
<feature type="transmembrane region" description="Helical" evidence="32">
    <location>
        <begin position="205"/>
        <end position="223"/>
    </location>
</feature>
<evidence type="ECO:0000256" key="32">
    <source>
        <dbReference type="SAM" id="Phobius"/>
    </source>
</evidence>
<keyword evidence="13" id="KW-0739">Sodium transport</keyword>
<comment type="subcellular location">
    <subcellularLocation>
        <location evidence="1">Cell membrane</location>
        <topology evidence="1">Multi-pass membrane protein</topology>
    </subcellularLocation>
</comment>
<evidence type="ECO:0000256" key="11">
    <source>
        <dbReference type="ARBA" id="ARBA00023136"/>
    </source>
</evidence>
<keyword evidence="6" id="KW-0769">Symport</keyword>
<name>A0A3P8UAF0_CYNSE</name>
<evidence type="ECO:0000256" key="21">
    <source>
        <dbReference type="ARBA" id="ARBA00048338"/>
    </source>
</evidence>
<evidence type="ECO:0000256" key="30">
    <source>
        <dbReference type="ARBA" id="ARBA00078029"/>
    </source>
</evidence>
<dbReference type="STRING" id="244447.ENSCSEP00000000268"/>
<evidence type="ECO:0000256" key="20">
    <source>
        <dbReference type="ARBA" id="ARBA00048327"/>
    </source>
</evidence>
<comment type="catalytic activity">
    <reaction evidence="24">
        <text>taurohyodeoxycholate(out) + 2 Na(+)(out) = taurohyodeoxycholate(in) + 2 Na(+)(in)</text>
        <dbReference type="Rhea" id="RHEA:72167"/>
        <dbReference type="ChEBI" id="CHEBI:29101"/>
        <dbReference type="ChEBI" id="CHEBI:191407"/>
    </reaction>
</comment>
<comment type="catalytic activity">
    <reaction evidence="19">
        <text>tauro-beta-muricholate(out) + 2 Na(+)(out) = tauro-beta-muricholate(in) + 2 Na(+)(in)</text>
        <dbReference type="Rhea" id="RHEA:72179"/>
        <dbReference type="ChEBI" id="CHEBI:29101"/>
        <dbReference type="ChEBI" id="CHEBI:133064"/>
    </reaction>
</comment>
<evidence type="ECO:0000256" key="14">
    <source>
        <dbReference type="ARBA" id="ARBA00034215"/>
    </source>
</evidence>
<dbReference type="GeneTree" id="ENSGT00950000182808"/>
<comment type="function">
    <text evidence="26">As a major transporter of conjugated bile salts from plasma into the hepatocyte, it plays a key role in the enterohepatic circulation of bile salts necessary for the solubilization and absorption of dietary fat and fat-soluble vitamins. It is strictly dependent on the extracellular presence of sodium. It exhibits broad substrate specificity and transports various bile acids, such as taurocholate, cholate, as well as non-bile acid organic compounds, such as estrone sulfate. Works collaboratively with the ileal transporter (NTCP2), the organic solute transporter (OST), and the bile salt export pump (BSEP), to ensure efficacious biological recycling of bile acids during enterohepatic circulation.</text>
</comment>
<evidence type="ECO:0000256" key="25">
    <source>
        <dbReference type="ARBA" id="ARBA00052405"/>
    </source>
</evidence>
<dbReference type="Pfam" id="PF01758">
    <property type="entry name" value="SBF"/>
    <property type="match status" value="1"/>
</dbReference>
<keyword evidence="11 32" id="KW-0472">Membrane</keyword>
<evidence type="ECO:0000256" key="23">
    <source>
        <dbReference type="ARBA" id="ARBA00051799"/>
    </source>
</evidence>
<comment type="catalytic activity">
    <reaction evidence="23">
        <text>taurohyocholate(out) + 2 Na(+)(out) = taurohyocholate(in) + 2 Na(+)(in)</text>
        <dbReference type="Rhea" id="RHEA:72171"/>
        <dbReference type="ChEBI" id="CHEBI:29101"/>
        <dbReference type="ChEBI" id="CHEBI:58874"/>
    </reaction>
</comment>
<evidence type="ECO:0000256" key="18">
    <source>
        <dbReference type="ARBA" id="ARBA00047743"/>
    </source>
</evidence>
<dbReference type="FunFam" id="1.20.1530.20:FF:000016">
    <property type="entry name" value="Solute carrier family 10 member 1"/>
    <property type="match status" value="1"/>
</dbReference>
<dbReference type="PANTHER" id="PTHR10361">
    <property type="entry name" value="SODIUM-BILE ACID COTRANSPORTER"/>
    <property type="match status" value="1"/>
</dbReference>
<evidence type="ECO:0000256" key="12">
    <source>
        <dbReference type="ARBA" id="ARBA00023180"/>
    </source>
</evidence>
<keyword evidence="9" id="KW-0445">Lipid transport</keyword>
<feature type="transmembrane region" description="Helical" evidence="32">
    <location>
        <begin position="40"/>
        <end position="63"/>
    </location>
</feature>
<organism evidence="33 34">
    <name type="scientific">Cynoglossus semilaevis</name>
    <name type="common">Tongue sole</name>
    <dbReference type="NCBI Taxonomy" id="244447"/>
    <lineage>
        <taxon>Eukaryota</taxon>
        <taxon>Metazoa</taxon>
        <taxon>Chordata</taxon>
        <taxon>Craniata</taxon>
        <taxon>Vertebrata</taxon>
        <taxon>Euteleostomi</taxon>
        <taxon>Actinopterygii</taxon>
        <taxon>Neopterygii</taxon>
        <taxon>Teleostei</taxon>
        <taxon>Neoteleostei</taxon>
        <taxon>Acanthomorphata</taxon>
        <taxon>Carangaria</taxon>
        <taxon>Pleuronectiformes</taxon>
        <taxon>Pleuronectoidei</taxon>
        <taxon>Cynoglossidae</taxon>
        <taxon>Cynoglossinae</taxon>
        <taxon>Cynoglossus</taxon>
    </lineage>
</organism>
<dbReference type="Ensembl" id="ENSCSET00000000292.1">
    <property type="protein sequence ID" value="ENSCSEP00000000268.1"/>
    <property type="gene ID" value="ENSCSEG00000000208.1"/>
</dbReference>
<dbReference type="InterPro" id="IPR038770">
    <property type="entry name" value="Na+/solute_symporter_sf"/>
</dbReference>
<comment type="catalytic activity">
    <reaction evidence="16">
        <text>tauroallocholate(out) + 2 Na(+)(out) = tauroallocholate(in) + 2 Na(+)(in)</text>
        <dbReference type="Rhea" id="RHEA:51840"/>
        <dbReference type="ChEBI" id="CHEBI:29101"/>
        <dbReference type="ChEBI" id="CHEBI:191406"/>
    </reaction>
</comment>
<comment type="catalytic activity">
    <reaction evidence="21">
        <text>taurochenodeoxycholate(out) + 2 Na(+)(out) = taurochenodeoxycholate(in) + 2 Na(+)(in)</text>
        <dbReference type="Rhea" id="RHEA:71923"/>
        <dbReference type="ChEBI" id="CHEBI:9407"/>
        <dbReference type="ChEBI" id="CHEBI:29101"/>
    </reaction>
</comment>
<evidence type="ECO:0000256" key="8">
    <source>
        <dbReference type="ARBA" id="ARBA00023053"/>
    </source>
</evidence>
<evidence type="ECO:0000313" key="33">
    <source>
        <dbReference type="Ensembl" id="ENSCSEP00000000268.1"/>
    </source>
</evidence>
<feature type="transmembrane region" description="Helical" evidence="32">
    <location>
        <begin position="303"/>
        <end position="320"/>
    </location>
</feature>
<evidence type="ECO:0000256" key="10">
    <source>
        <dbReference type="ARBA" id="ARBA00023065"/>
    </source>
</evidence>
<keyword evidence="3" id="KW-0813">Transport</keyword>
<evidence type="ECO:0000256" key="26">
    <source>
        <dbReference type="ARBA" id="ARBA00056510"/>
    </source>
</evidence>
<evidence type="ECO:0000256" key="13">
    <source>
        <dbReference type="ARBA" id="ARBA00023201"/>
    </source>
</evidence>
<evidence type="ECO:0000256" key="16">
    <source>
        <dbReference type="ARBA" id="ARBA00047311"/>
    </source>
</evidence>
<feature type="transmembrane region" description="Helical" evidence="32">
    <location>
        <begin position="75"/>
        <end position="97"/>
    </location>
</feature>
<feature type="transmembrane region" description="Helical" evidence="32">
    <location>
        <begin position="169"/>
        <end position="193"/>
    </location>
</feature>
<keyword evidence="4" id="KW-1003">Cell membrane</keyword>
<reference evidence="33" key="2">
    <citation type="submission" date="2025-08" db="UniProtKB">
        <authorList>
            <consortium name="Ensembl"/>
        </authorList>
    </citation>
    <scope>IDENTIFICATION</scope>
</reference>
<feature type="transmembrane region" description="Helical" evidence="32">
    <location>
        <begin position="103"/>
        <end position="123"/>
    </location>
</feature>
<protein>
    <recommendedName>
        <fullName evidence="27">Hepatic sodium/bile acid cotransporter</fullName>
    </recommendedName>
    <alternativeName>
        <fullName evidence="29">Na(+)/bile acid cotransporter</fullName>
    </alternativeName>
    <alternativeName>
        <fullName evidence="28">Na(+)/taurocholate transport protein</fullName>
    </alternativeName>
    <alternativeName>
        <fullName evidence="30">Sodium/taurocholate cotransporting polypeptide</fullName>
    </alternativeName>
    <alternativeName>
        <fullName evidence="31">Solute carrier family 10 member 1</fullName>
    </alternativeName>
</protein>
<keyword evidence="34" id="KW-1185">Reference proteome</keyword>
<feature type="transmembrane region" description="Helical" evidence="32">
    <location>
        <begin position="235"/>
        <end position="257"/>
    </location>
</feature>
<evidence type="ECO:0000256" key="5">
    <source>
        <dbReference type="ARBA" id="ARBA00022692"/>
    </source>
</evidence>
<keyword evidence="12" id="KW-0325">Glycoprotein</keyword>
<evidence type="ECO:0000256" key="22">
    <source>
        <dbReference type="ARBA" id="ARBA00049276"/>
    </source>
</evidence>
<evidence type="ECO:0000256" key="7">
    <source>
        <dbReference type="ARBA" id="ARBA00022989"/>
    </source>
</evidence>
<reference evidence="33 34" key="1">
    <citation type="journal article" date="2014" name="Nat. Genet.">
        <title>Whole-genome sequence of a flatfish provides insights into ZW sex chromosome evolution and adaptation to a benthic lifestyle.</title>
        <authorList>
            <person name="Chen S."/>
            <person name="Zhang G."/>
            <person name="Shao C."/>
            <person name="Huang Q."/>
            <person name="Liu G."/>
            <person name="Zhang P."/>
            <person name="Song W."/>
            <person name="An N."/>
            <person name="Chalopin D."/>
            <person name="Volff J.N."/>
            <person name="Hong Y."/>
            <person name="Li Q."/>
            <person name="Sha Z."/>
            <person name="Zhou H."/>
            <person name="Xie M."/>
            <person name="Yu Q."/>
            <person name="Liu Y."/>
            <person name="Xiang H."/>
            <person name="Wang N."/>
            <person name="Wu K."/>
            <person name="Yang C."/>
            <person name="Zhou Q."/>
            <person name="Liao X."/>
            <person name="Yang L."/>
            <person name="Hu Q."/>
            <person name="Zhang J."/>
            <person name="Meng L."/>
            <person name="Jin L."/>
            <person name="Tian Y."/>
            <person name="Lian J."/>
            <person name="Yang J."/>
            <person name="Miao G."/>
            <person name="Liu S."/>
            <person name="Liang Z."/>
            <person name="Yan F."/>
            <person name="Li Y."/>
            <person name="Sun B."/>
            <person name="Zhang H."/>
            <person name="Zhang J."/>
            <person name="Zhu Y."/>
            <person name="Du M."/>
            <person name="Zhao Y."/>
            <person name="Schartl M."/>
            <person name="Tang Q."/>
            <person name="Wang J."/>
        </authorList>
    </citation>
    <scope>NUCLEOTIDE SEQUENCE</scope>
</reference>
<dbReference type="Proteomes" id="UP000265120">
    <property type="component" value="Chromosome 1"/>
</dbReference>
<evidence type="ECO:0000256" key="24">
    <source>
        <dbReference type="ARBA" id="ARBA00052374"/>
    </source>
</evidence>
<comment type="catalytic activity">
    <reaction evidence="14">
        <text>glycocholate(out) + 2 Na(+)(out) = glycocholate(in) + 2 Na(+)(in)</text>
        <dbReference type="Rhea" id="RHEA:71935"/>
        <dbReference type="ChEBI" id="CHEBI:29101"/>
        <dbReference type="ChEBI" id="CHEBI:29746"/>
    </reaction>
</comment>
<keyword evidence="5 32" id="KW-0812">Transmembrane</keyword>
<keyword evidence="8" id="KW-0915">Sodium</keyword>
<evidence type="ECO:0000256" key="15">
    <source>
        <dbReference type="ARBA" id="ARBA00034231"/>
    </source>
</evidence>
<dbReference type="GO" id="GO:0008508">
    <property type="term" value="F:bile acid:sodium symporter activity"/>
    <property type="evidence" value="ECO:0007669"/>
    <property type="project" value="TreeGrafter"/>
</dbReference>
<accession>A0A3P8UAF0</accession>
<comment type="catalytic activity">
    <reaction evidence="22">
        <text>tauronorcholate(out) + 2 Na(+)(out) = tauronorcholate(in) + 2 Na(+)(in)</text>
        <dbReference type="Rhea" id="RHEA:71915"/>
        <dbReference type="ChEBI" id="CHEBI:29101"/>
        <dbReference type="ChEBI" id="CHEBI:191405"/>
    </reaction>
</comment>
<reference evidence="33" key="3">
    <citation type="submission" date="2025-09" db="UniProtKB">
        <authorList>
            <consortium name="Ensembl"/>
        </authorList>
    </citation>
    <scope>IDENTIFICATION</scope>
</reference>
<evidence type="ECO:0000256" key="2">
    <source>
        <dbReference type="ARBA" id="ARBA00006528"/>
    </source>
</evidence>
<comment type="catalytic activity">
    <reaction evidence="18">
        <text>taurodeoxycholate(out) + 2 Na(+)(out) = taurodeoxycholate(in) + 2 Na(+)(in)</text>
        <dbReference type="Rhea" id="RHEA:72087"/>
        <dbReference type="ChEBI" id="CHEBI:29101"/>
        <dbReference type="ChEBI" id="CHEBI:36261"/>
    </reaction>
</comment>
<keyword evidence="7 32" id="KW-1133">Transmembrane helix</keyword>
<keyword evidence="10" id="KW-0406">Ion transport</keyword>